<evidence type="ECO:0000313" key="2">
    <source>
        <dbReference type="Proteomes" id="UP000601223"/>
    </source>
</evidence>
<reference evidence="1 2" key="1">
    <citation type="submission" date="2021-01" db="EMBL/GenBank/DDBJ databases">
        <title>Whole genome shotgun sequence of Catellatospora bangladeshensis NBRC 107357.</title>
        <authorList>
            <person name="Komaki H."/>
            <person name="Tamura T."/>
        </authorList>
    </citation>
    <scope>NUCLEOTIDE SEQUENCE [LARGE SCALE GENOMIC DNA]</scope>
    <source>
        <strain evidence="1 2">NBRC 107357</strain>
    </source>
</reference>
<name>A0A8J3JTJ5_9ACTN</name>
<dbReference type="AlphaFoldDB" id="A0A8J3JTJ5"/>
<accession>A0A8J3JTJ5</accession>
<dbReference type="EMBL" id="BONF01000075">
    <property type="protein sequence ID" value="GIF86498.1"/>
    <property type="molecule type" value="Genomic_DNA"/>
</dbReference>
<sequence>MSARQTGRPLWVRDRMGGDYWRRTDDGLYALLTPFGWLSRVNVRPLDWIADAYGCYPVPAPAQGVAR</sequence>
<evidence type="ECO:0000313" key="1">
    <source>
        <dbReference type="EMBL" id="GIF86498.1"/>
    </source>
</evidence>
<dbReference type="RefSeq" id="WP_203757555.1">
    <property type="nucleotide sequence ID" value="NZ_BONF01000075.1"/>
</dbReference>
<keyword evidence="2" id="KW-1185">Reference proteome</keyword>
<proteinExistence type="predicted"/>
<comment type="caution">
    <text evidence="1">The sequence shown here is derived from an EMBL/GenBank/DDBJ whole genome shotgun (WGS) entry which is preliminary data.</text>
</comment>
<dbReference type="Proteomes" id="UP000601223">
    <property type="component" value="Unassembled WGS sequence"/>
</dbReference>
<organism evidence="1 2">
    <name type="scientific">Catellatospora bangladeshensis</name>
    <dbReference type="NCBI Taxonomy" id="310355"/>
    <lineage>
        <taxon>Bacteria</taxon>
        <taxon>Bacillati</taxon>
        <taxon>Actinomycetota</taxon>
        <taxon>Actinomycetes</taxon>
        <taxon>Micromonosporales</taxon>
        <taxon>Micromonosporaceae</taxon>
        <taxon>Catellatospora</taxon>
    </lineage>
</organism>
<gene>
    <name evidence="1" type="ORF">Cba03nite_78470</name>
</gene>
<protein>
    <submittedName>
        <fullName evidence="1">Uncharacterized protein</fullName>
    </submittedName>
</protein>